<dbReference type="Proteomes" id="UP001055013">
    <property type="component" value="Unassembled WGS sequence"/>
</dbReference>
<dbReference type="EMBL" id="BPUR01000006">
    <property type="protein sequence ID" value="GJH17517.1"/>
    <property type="molecule type" value="Genomic_DNA"/>
</dbReference>
<proteinExistence type="predicted"/>
<name>A0ACB5QRH7_9BURK</name>
<keyword evidence="2" id="KW-1185">Reference proteome</keyword>
<gene>
    <name evidence="1" type="ORF">CBA19CS22_13265</name>
</gene>
<reference evidence="1" key="1">
    <citation type="submission" date="2021-09" db="EMBL/GenBank/DDBJ databases">
        <title>Isolation and characterization of 3-chlorobenzoate degrading bacteria from soils in Shizuoka.</title>
        <authorList>
            <person name="Ifat A."/>
            <person name="Ogawa N."/>
            <person name="Kimbara K."/>
            <person name="Moriuchi R."/>
            <person name="Dohra H."/>
            <person name="Shintani M."/>
        </authorList>
    </citation>
    <scope>NUCLEOTIDE SEQUENCE</scope>
    <source>
        <strain evidence="1">19CS2-2</strain>
    </source>
</reference>
<evidence type="ECO:0000313" key="2">
    <source>
        <dbReference type="Proteomes" id="UP001055013"/>
    </source>
</evidence>
<sequence length="314" mass="36269">MIVASMTPAAVELAWEIRREIEARHDEADRLRLRAIDRARFDADLAQRRFMLVDPSNRLVADTLEQEWNKKLRILADAREQRERSQQQERLILDDAIRDRLIAMTADFKTLWRDSSLANRERKRLLAYIVEDVTLVKLPDEGTTKIHVRFKAGKTETLTAQNPKTSAQQVKTKPEVLELIDKLLDDHTCSQIAQLLNDRGIRPGGCVRPGKSDIRFDALRVSYNAQRNGLRSRRDRLRDRGMLTKLEAAARLGIHEATLTRWVEYGLVKRHAYNDYAFLYEIPDSHPPVKHSSRWDRLTDRATAARESAASKTL</sequence>
<evidence type="ECO:0000313" key="1">
    <source>
        <dbReference type="EMBL" id="GJH17517.1"/>
    </source>
</evidence>
<organism evidence="1 2">
    <name type="scientific">Caballeronia novacaledonica</name>
    <dbReference type="NCBI Taxonomy" id="1544861"/>
    <lineage>
        <taxon>Bacteria</taxon>
        <taxon>Pseudomonadati</taxon>
        <taxon>Pseudomonadota</taxon>
        <taxon>Betaproteobacteria</taxon>
        <taxon>Burkholderiales</taxon>
        <taxon>Burkholderiaceae</taxon>
        <taxon>Caballeronia</taxon>
    </lineage>
</organism>
<accession>A0ACB5QRH7</accession>
<protein>
    <submittedName>
        <fullName evidence="1">Uncharacterized protein</fullName>
    </submittedName>
</protein>
<comment type="caution">
    <text evidence="1">The sequence shown here is derived from an EMBL/GenBank/DDBJ whole genome shotgun (WGS) entry which is preliminary data.</text>
</comment>